<dbReference type="InterPro" id="IPR050595">
    <property type="entry name" value="Bact_response_regulator"/>
</dbReference>
<dbReference type="EMBL" id="JRYO01000028">
    <property type="protein sequence ID" value="KHE93928.1"/>
    <property type="molecule type" value="Genomic_DNA"/>
</dbReference>
<accession>A0A0B0ES21</accession>
<dbReference type="PANTHER" id="PTHR44591">
    <property type="entry name" value="STRESS RESPONSE REGULATOR PROTEIN 1"/>
    <property type="match status" value="1"/>
</dbReference>
<dbReference type="GO" id="GO:0000160">
    <property type="term" value="P:phosphorelay signal transduction system"/>
    <property type="evidence" value="ECO:0007669"/>
    <property type="project" value="InterPro"/>
</dbReference>
<dbReference type="PANTHER" id="PTHR44591:SF3">
    <property type="entry name" value="RESPONSE REGULATORY DOMAIN-CONTAINING PROTEIN"/>
    <property type="match status" value="1"/>
</dbReference>
<evidence type="ECO:0000256" key="2">
    <source>
        <dbReference type="PROSITE-ProRule" id="PRU00169"/>
    </source>
</evidence>
<proteinExistence type="predicted"/>
<dbReference type="AlphaFoldDB" id="A0A0B0ES21"/>
<comment type="caution">
    <text evidence="4">The sequence shown here is derived from an EMBL/GenBank/DDBJ whole genome shotgun (WGS) entry which is preliminary data.</text>
</comment>
<name>A0A0B0ES21_9BACT</name>
<dbReference type="InterPro" id="IPR001789">
    <property type="entry name" value="Sig_transdc_resp-reg_receiver"/>
</dbReference>
<organism evidence="4 5">
    <name type="scientific">Candidatus Scalindua brodae</name>
    <dbReference type="NCBI Taxonomy" id="237368"/>
    <lineage>
        <taxon>Bacteria</taxon>
        <taxon>Pseudomonadati</taxon>
        <taxon>Planctomycetota</taxon>
        <taxon>Candidatus Brocadiia</taxon>
        <taxon>Candidatus Brocadiales</taxon>
        <taxon>Candidatus Scalinduaceae</taxon>
        <taxon>Candidatus Scalindua</taxon>
    </lineage>
</organism>
<gene>
    <name evidence="4" type="ORF">SCABRO_00311</name>
</gene>
<dbReference type="Gene3D" id="3.40.50.2300">
    <property type="match status" value="1"/>
</dbReference>
<sequence>MNATRILIIADAWETVDELRVFFELHGFETEVALNIKVSLAILEERRMDLAIIGFKVQDISGIEVLARVRAIDPFIPVMIHGSNSKRIESMFKKADVQAYIPKQIEWNSFLHKVKKVLASHVSKVA</sequence>
<dbReference type="eggNOG" id="COG0745">
    <property type="taxonomic scope" value="Bacteria"/>
</dbReference>
<keyword evidence="1" id="KW-0597">Phosphoprotein</keyword>
<protein>
    <submittedName>
        <fullName evidence="4">Putative transcriptional regulator</fullName>
    </submittedName>
</protein>
<evidence type="ECO:0000256" key="1">
    <source>
        <dbReference type="ARBA" id="ARBA00022553"/>
    </source>
</evidence>
<reference evidence="4 5" key="1">
    <citation type="submission" date="2014-10" db="EMBL/GenBank/DDBJ databases">
        <title>Draft genome of anammox bacterium scalindua brodae, obtained using differential coverage binning of sequence data from two enrichment reactors.</title>
        <authorList>
            <person name="Speth D.R."/>
            <person name="Russ L."/>
            <person name="Kartal B."/>
            <person name="Op den Camp H.J."/>
            <person name="Dutilh B.E."/>
            <person name="Jetten M.S."/>
        </authorList>
    </citation>
    <scope>NUCLEOTIDE SEQUENCE [LARGE SCALE GENOMIC DNA]</scope>
    <source>
        <strain evidence="4">RU1</strain>
    </source>
</reference>
<comment type="caution">
    <text evidence="2">Lacks conserved residue(s) required for the propagation of feature annotation.</text>
</comment>
<evidence type="ECO:0000313" key="5">
    <source>
        <dbReference type="Proteomes" id="UP000030652"/>
    </source>
</evidence>
<dbReference type="InterPro" id="IPR011006">
    <property type="entry name" value="CheY-like_superfamily"/>
</dbReference>
<dbReference type="PROSITE" id="PS50110">
    <property type="entry name" value="RESPONSE_REGULATORY"/>
    <property type="match status" value="1"/>
</dbReference>
<feature type="domain" description="Response regulatory" evidence="3">
    <location>
        <begin position="5"/>
        <end position="118"/>
    </location>
</feature>
<evidence type="ECO:0000313" key="4">
    <source>
        <dbReference type="EMBL" id="KHE93928.1"/>
    </source>
</evidence>
<dbReference type="Pfam" id="PF00072">
    <property type="entry name" value="Response_reg"/>
    <property type="match status" value="1"/>
</dbReference>
<dbReference type="SUPFAM" id="SSF52172">
    <property type="entry name" value="CheY-like"/>
    <property type="match status" value="1"/>
</dbReference>
<evidence type="ECO:0000259" key="3">
    <source>
        <dbReference type="PROSITE" id="PS50110"/>
    </source>
</evidence>
<dbReference type="Proteomes" id="UP000030652">
    <property type="component" value="Unassembled WGS sequence"/>
</dbReference>